<protein>
    <submittedName>
        <fullName evidence="1">Uncharacterized protein</fullName>
    </submittedName>
</protein>
<accession>A0A1M6TAA8</accession>
<reference evidence="2" key="1">
    <citation type="submission" date="2016-11" db="EMBL/GenBank/DDBJ databases">
        <authorList>
            <person name="Varghese N."/>
            <person name="Submissions S."/>
        </authorList>
    </citation>
    <scope>NUCLEOTIDE SEQUENCE [LARGE SCALE GENOMIC DNA]</scope>
    <source>
        <strain evidence="2">DSM 18016</strain>
    </source>
</reference>
<evidence type="ECO:0000313" key="1">
    <source>
        <dbReference type="EMBL" id="SHK53955.1"/>
    </source>
</evidence>
<organism evidence="1 2">
    <name type="scientific">Epilithonimonas mollis</name>
    <dbReference type="NCBI Taxonomy" id="216903"/>
    <lineage>
        <taxon>Bacteria</taxon>
        <taxon>Pseudomonadati</taxon>
        <taxon>Bacteroidota</taxon>
        <taxon>Flavobacteriia</taxon>
        <taxon>Flavobacteriales</taxon>
        <taxon>Weeksellaceae</taxon>
        <taxon>Chryseobacterium group</taxon>
        <taxon>Epilithonimonas</taxon>
    </lineage>
</organism>
<evidence type="ECO:0000313" key="2">
    <source>
        <dbReference type="Proteomes" id="UP000184498"/>
    </source>
</evidence>
<keyword evidence="2" id="KW-1185">Reference proteome</keyword>
<dbReference type="Proteomes" id="UP000184498">
    <property type="component" value="Unassembled WGS sequence"/>
</dbReference>
<sequence length="183" mass="22013">MFFIGFSQKREFKNQGEQENYWAEQIFEKKYKKENYSRFNSEILVKSNSEILFDNKTLIVYCSSDYLPIFTLGIFYPQLLIGTGENNEIFSKDEFDKLTDEKKFFYNLQKNDSFNISNLEELKFLNKNPTIKRFRFWNFRSGFANPQVYYFELTNKNANKKTSLEEFIKRSELTYIKSGHLVI</sequence>
<dbReference type="EMBL" id="FRAM01000003">
    <property type="protein sequence ID" value="SHK53955.1"/>
    <property type="molecule type" value="Genomic_DNA"/>
</dbReference>
<gene>
    <name evidence="1" type="ORF">SAMN05444371_2750</name>
</gene>
<dbReference type="STRING" id="216903.SAMN05444371_2750"/>
<name>A0A1M6TAA8_9FLAO</name>
<proteinExistence type="predicted"/>
<dbReference type="AlphaFoldDB" id="A0A1M6TAA8"/>